<feature type="domain" description="NAD-dependent epimerase/dehydratase" evidence="1">
    <location>
        <begin position="18"/>
        <end position="234"/>
    </location>
</feature>
<dbReference type="GO" id="GO:0004029">
    <property type="term" value="F:aldehyde dehydrogenase (NAD+) activity"/>
    <property type="evidence" value="ECO:0007669"/>
    <property type="project" value="TreeGrafter"/>
</dbReference>
<dbReference type="SUPFAM" id="SSF51735">
    <property type="entry name" value="NAD(P)-binding Rossmann-fold domains"/>
    <property type="match status" value="1"/>
</dbReference>
<dbReference type="RefSeq" id="WP_136398618.1">
    <property type="nucleotide sequence ID" value="NZ_CP036295.1"/>
</dbReference>
<evidence type="ECO:0000313" key="2">
    <source>
        <dbReference type="EMBL" id="QCC84368.1"/>
    </source>
</evidence>
<accession>A0A4P7UI96</accession>
<evidence type="ECO:0000313" key="3">
    <source>
        <dbReference type="Proteomes" id="UP000297065"/>
    </source>
</evidence>
<dbReference type="InterPro" id="IPR051783">
    <property type="entry name" value="NAD(P)-dependent_oxidoreduct"/>
</dbReference>
<sequence length="366" mass="38279">MTPAAGNITAPHLAGKKVLLTGGTGFVGRHLLPQLLAAGAEVTCLTRAVSRTGHLPAGVATVQADLTSGQGLEEALQGKDVVVHMAALLFGLGWQDYLRANALAARSMAATLARLSAGGGLPDTFRFVLVSSLAATGPSGLAPGVDDATPPAPVSAYGWSKMLTEQVLGRALGQSLVTLRPPIIYGSGDKGLLPVFKGVLRVGTAVSPGAGREFYVSAVHADDMAQAVLCACRPEARGVYHLSDGEAYTMAEFCRTMGVAMDKVMGQTSRKRGAVRIVRMPLPVMACTAGLSTAFAVAADAVANRLLGHGLRRAPAWNLDKYREARQAGWLCDNSRICSELGFAPRVNLEAGMTEAIEGYRREGWL</sequence>
<dbReference type="GO" id="GO:0005737">
    <property type="term" value="C:cytoplasm"/>
    <property type="evidence" value="ECO:0007669"/>
    <property type="project" value="TreeGrafter"/>
</dbReference>
<protein>
    <submittedName>
        <fullName evidence="2">NAD(P)-dependent oxidoreductase</fullName>
    </submittedName>
</protein>
<dbReference type="InterPro" id="IPR036291">
    <property type="entry name" value="NAD(P)-bd_dom_sf"/>
</dbReference>
<dbReference type="OrthoDB" id="9804595at2"/>
<name>A0A4P7UI96_DESDE</name>
<reference evidence="2 3" key="1">
    <citation type="submission" date="2019-02" db="EMBL/GenBank/DDBJ databases">
        <title>Complete Genome Sequence of Desulfovibrio desulfuricans IC1, a Sulfonate Utilizing Anaerobe.</title>
        <authorList>
            <person name="Day L.A."/>
            <person name="De Leon K.B."/>
            <person name="Wall J.D."/>
        </authorList>
    </citation>
    <scope>NUCLEOTIDE SEQUENCE [LARGE SCALE GENOMIC DNA]</scope>
    <source>
        <strain evidence="2 3">IC1</strain>
    </source>
</reference>
<dbReference type="Gene3D" id="3.40.50.720">
    <property type="entry name" value="NAD(P)-binding Rossmann-like Domain"/>
    <property type="match status" value="1"/>
</dbReference>
<dbReference type="EMBL" id="CP036295">
    <property type="protein sequence ID" value="QCC84368.1"/>
    <property type="molecule type" value="Genomic_DNA"/>
</dbReference>
<evidence type="ECO:0000259" key="1">
    <source>
        <dbReference type="Pfam" id="PF01370"/>
    </source>
</evidence>
<dbReference type="AlphaFoldDB" id="A0A4P7UI96"/>
<organism evidence="2 3">
    <name type="scientific">Desulfovibrio desulfuricans</name>
    <dbReference type="NCBI Taxonomy" id="876"/>
    <lineage>
        <taxon>Bacteria</taxon>
        <taxon>Pseudomonadati</taxon>
        <taxon>Thermodesulfobacteriota</taxon>
        <taxon>Desulfovibrionia</taxon>
        <taxon>Desulfovibrionales</taxon>
        <taxon>Desulfovibrionaceae</taxon>
        <taxon>Desulfovibrio</taxon>
    </lineage>
</organism>
<dbReference type="PANTHER" id="PTHR48079">
    <property type="entry name" value="PROTEIN YEEZ"/>
    <property type="match status" value="1"/>
</dbReference>
<gene>
    <name evidence="2" type="ORF">DDIC_00445</name>
</gene>
<dbReference type="Proteomes" id="UP000297065">
    <property type="component" value="Chromosome"/>
</dbReference>
<dbReference type="InterPro" id="IPR001509">
    <property type="entry name" value="Epimerase_deHydtase"/>
</dbReference>
<dbReference type="PANTHER" id="PTHR48079:SF6">
    <property type="entry name" value="NAD(P)-BINDING DOMAIN-CONTAINING PROTEIN-RELATED"/>
    <property type="match status" value="1"/>
</dbReference>
<proteinExistence type="predicted"/>
<dbReference type="Pfam" id="PF01370">
    <property type="entry name" value="Epimerase"/>
    <property type="match status" value="1"/>
</dbReference>